<reference evidence="2" key="1">
    <citation type="submission" date="2020-08" db="EMBL/GenBank/DDBJ databases">
        <title>Multicomponent nature underlies the extraordinary mechanical properties of spider dragline silk.</title>
        <authorList>
            <person name="Kono N."/>
            <person name="Nakamura H."/>
            <person name="Mori M."/>
            <person name="Yoshida Y."/>
            <person name="Ohtoshi R."/>
            <person name="Malay A.D."/>
            <person name="Moran D.A.P."/>
            <person name="Tomita M."/>
            <person name="Numata K."/>
            <person name="Arakawa K."/>
        </authorList>
    </citation>
    <scope>NUCLEOTIDE SEQUENCE</scope>
</reference>
<keyword evidence="1" id="KW-0732">Signal</keyword>
<organism evidence="2 3">
    <name type="scientific">Nephila pilipes</name>
    <name type="common">Giant wood spider</name>
    <name type="synonym">Nephila maculata</name>
    <dbReference type="NCBI Taxonomy" id="299642"/>
    <lineage>
        <taxon>Eukaryota</taxon>
        <taxon>Metazoa</taxon>
        <taxon>Ecdysozoa</taxon>
        <taxon>Arthropoda</taxon>
        <taxon>Chelicerata</taxon>
        <taxon>Arachnida</taxon>
        <taxon>Araneae</taxon>
        <taxon>Araneomorphae</taxon>
        <taxon>Entelegynae</taxon>
        <taxon>Araneoidea</taxon>
        <taxon>Nephilidae</taxon>
        <taxon>Nephila</taxon>
    </lineage>
</organism>
<keyword evidence="3" id="KW-1185">Reference proteome</keyword>
<name>A0A8X6P296_NEPPI</name>
<sequence length="78" mass="8772">MKAALLFFMIVALIAMAMAGVHHHHHQVRAQTFQDIKETGHAIIIQYSLTAISTTVLEAPDVLGQYFQTVELKDSFEF</sequence>
<dbReference type="AlphaFoldDB" id="A0A8X6P296"/>
<gene>
    <name evidence="2" type="ORF">NPIL_84491</name>
</gene>
<protein>
    <submittedName>
        <fullName evidence="2">Uncharacterized protein</fullName>
    </submittedName>
</protein>
<comment type="caution">
    <text evidence="2">The sequence shown here is derived from an EMBL/GenBank/DDBJ whole genome shotgun (WGS) entry which is preliminary data.</text>
</comment>
<feature type="signal peptide" evidence="1">
    <location>
        <begin position="1"/>
        <end position="19"/>
    </location>
</feature>
<accession>A0A8X6P296</accession>
<evidence type="ECO:0000313" key="2">
    <source>
        <dbReference type="EMBL" id="GFT43320.1"/>
    </source>
</evidence>
<proteinExistence type="predicted"/>
<feature type="chain" id="PRO_5036503214" evidence="1">
    <location>
        <begin position="20"/>
        <end position="78"/>
    </location>
</feature>
<dbReference type="Proteomes" id="UP000887013">
    <property type="component" value="Unassembled WGS sequence"/>
</dbReference>
<evidence type="ECO:0000256" key="1">
    <source>
        <dbReference type="SAM" id="SignalP"/>
    </source>
</evidence>
<dbReference type="EMBL" id="BMAW01064092">
    <property type="protein sequence ID" value="GFT43320.1"/>
    <property type="molecule type" value="Genomic_DNA"/>
</dbReference>
<evidence type="ECO:0000313" key="3">
    <source>
        <dbReference type="Proteomes" id="UP000887013"/>
    </source>
</evidence>